<gene>
    <name evidence="1" type="ORF">ACFQXB_12710</name>
</gene>
<reference evidence="2" key="1">
    <citation type="journal article" date="2019" name="Int. J. Syst. Evol. Microbiol.">
        <title>The Global Catalogue of Microorganisms (GCM) 10K type strain sequencing project: providing services to taxonomists for standard genome sequencing and annotation.</title>
        <authorList>
            <consortium name="The Broad Institute Genomics Platform"/>
            <consortium name="The Broad Institute Genome Sequencing Center for Infectious Disease"/>
            <person name="Wu L."/>
            <person name="Ma J."/>
        </authorList>
    </citation>
    <scope>NUCLEOTIDE SEQUENCE [LARGE SCALE GENOMIC DNA]</scope>
    <source>
        <strain evidence="2">CGMCC 1.12750</strain>
    </source>
</reference>
<accession>A0ABW2UP23</accession>
<evidence type="ECO:0000313" key="2">
    <source>
        <dbReference type="Proteomes" id="UP001596516"/>
    </source>
</evidence>
<sequence length="99" mass="10463">MTLHADVSQTPRRPRGLIAVAGAGMRRLLGRPLPAPASPTPPAWQLVTDGAKPGGLSDDAQVRLLVVNGNDYAGHYVSGRAGCLDWTSAYAWIRVPAPH</sequence>
<keyword evidence="2" id="KW-1185">Reference proteome</keyword>
<evidence type="ECO:0000313" key="1">
    <source>
        <dbReference type="EMBL" id="MFC7705060.1"/>
    </source>
</evidence>
<dbReference type="Proteomes" id="UP001596516">
    <property type="component" value="Unassembled WGS sequence"/>
</dbReference>
<name>A0ABW2UP23_9RHOB</name>
<comment type="caution">
    <text evidence="1">The sequence shown here is derived from an EMBL/GenBank/DDBJ whole genome shotgun (WGS) entry which is preliminary data.</text>
</comment>
<dbReference type="RefSeq" id="WP_377404276.1">
    <property type="nucleotide sequence ID" value="NZ_JBHTFQ010000006.1"/>
</dbReference>
<proteinExistence type="predicted"/>
<dbReference type="EMBL" id="JBHTFQ010000006">
    <property type="protein sequence ID" value="MFC7705060.1"/>
    <property type="molecule type" value="Genomic_DNA"/>
</dbReference>
<organism evidence="1 2">
    <name type="scientific">Plastorhodobacter daqingensis</name>
    <dbReference type="NCBI Taxonomy" id="1387281"/>
    <lineage>
        <taxon>Bacteria</taxon>
        <taxon>Pseudomonadati</taxon>
        <taxon>Pseudomonadota</taxon>
        <taxon>Alphaproteobacteria</taxon>
        <taxon>Rhodobacterales</taxon>
        <taxon>Paracoccaceae</taxon>
        <taxon>Plastorhodobacter</taxon>
    </lineage>
</organism>
<protein>
    <submittedName>
        <fullName evidence="1">Uncharacterized protein</fullName>
    </submittedName>
</protein>